<dbReference type="PANTHER" id="PTHR15032">
    <property type="entry name" value="N-ACYL-PHOSPHATIDYLETHANOLAMINE-HYDROLYZING PHOSPHOLIPASE D"/>
    <property type="match status" value="1"/>
</dbReference>
<gene>
    <name evidence="2" type="ORF">GCWU000324_01083</name>
</gene>
<dbReference type="InterPro" id="IPR001279">
    <property type="entry name" value="Metallo-B-lactamas"/>
</dbReference>
<organism evidence="2 3">
    <name type="scientific">Kingella oralis ATCC 51147</name>
    <dbReference type="NCBI Taxonomy" id="629741"/>
    <lineage>
        <taxon>Bacteria</taxon>
        <taxon>Pseudomonadati</taxon>
        <taxon>Pseudomonadota</taxon>
        <taxon>Betaproteobacteria</taxon>
        <taxon>Neisseriales</taxon>
        <taxon>Neisseriaceae</taxon>
        <taxon>Kingella</taxon>
    </lineage>
</organism>
<feature type="domain" description="Metallo-beta-lactamase" evidence="1">
    <location>
        <begin position="89"/>
        <end position="283"/>
    </location>
</feature>
<dbReference type="STRING" id="629741.GCWU000324_01083"/>
<dbReference type="GO" id="GO:0005737">
    <property type="term" value="C:cytoplasm"/>
    <property type="evidence" value="ECO:0007669"/>
    <property type="project" value="TreeGrafter"/>
</dbReference>
<dbReference type="InterPro" id="IPR036866">
    <property type="entry name" value="RibonucZ/Hydroxyglut_hydro"/>
</dbReference>
<sequence length="334" mass="38451">MRYPIRPASDHYHPISQKFYVTPPQQPVQGGIKTVLRWLKAMTFDAPKYAPPAPLPSQIPDWATFLQDDQPRFVWFGHSTVFIRIGGKTLLLDPVFSRHASPIPLISRRYQAPPASLSQLPPMDYILYSHNHYDHLDKLTVRHHIDSDTQFIVPLNLGTLLQKWGIPPARIIELDWWQHTAIGSLKIHAVPARHNSSRGWGDFNKTLWAGYVIQTPQHTVYFSGDSSYGSHYRQIGQRFPKIDLALVENGQYNASWRDNHMHPEETAQAAADLRPQRFMPIHWGMFSLAMHPWDEPVRRSLPLIRAQNIATLTPTLGQVFTLNTPTSDWWENIK</sequence>
<reference evidence="2" key="1">
    <citation type="submission" date="2009-04" db="EMBL/GenBank/DDBJ databases">
        <authorList>
            <person name="Weinstock G."/>
            <person name="Sodergren E."/>
            <person name="Clifton S."/>
            <person name="Fulton L."/>
            <person name="Fulton B."/>
            <person name="Courtney L."/>
            <person name="Fronick C."/>
            <person name="Harrison M."/>
            <person name="Strong C."/>
            <person name="Farmer C."/>
            <person name="Delahaunty K."/>
            <person name="Markovic C."/>
            <person name="Hall O."/>
            <person name="Minx P."/>
            <person name="Tomlinson C."/>
            <person name="Mitreva M."/>
            <person name="Nelson J."/>
            <person name="Hou S."/>
            <person name="Wollam A."/>
            <person name="Pepin K.H."/>
            <person name="Johnson M."/>
            <person name="Bhonagiri V."/>
            <person name="Nash W.E."/>
            <person name="Warren W."/>
            <person name="Chinwalla A."/>
            <person name="Mardis E.R."/>
            <person name="Wilson R.K."/>
        </authorList>
    </citation>
    <scope>NUCLEOTIDE SEQUENCE [LARGE SCALE GENOMIC DNA]</scope>
    <source>
        <strain evidence="2">ATCC 51147</strain>
    </source>
</reference>
<dbReference type="PANTHER" id="PTHR15032:SF4">
    <property type="entry name" value="N-ACYL-PHOSPHATIDYLETHANOLAMINE-HYDROLYZING PHOSPHOLIPASE D"/>
    <property type="match status" value="1"/>
</dbReference>
<dbReference type="EMBL" id="ACJW02000002">
    <property type="protein sequence ID" value="EEP69171.1"/>
    <property type="molecule type" value="Genomic_DNA"/>
</dbReference>
<evidence type="ECO:0000259" key="1">
    <source>
        <dbReference type="Pfam" id="PF12706"/>
    </source>
</evidence>
<dbReference type="OrthoDB" id="9805728at2"/>
<evidence type="ECO:0000313" key="2">
    <source>
        <dbReference type="EMBL" id="EEP69171.1"/>
    </source>
</evidence>
<comment type="caution">
    <text evidence="2">The sequence shown here is derived from an EMBL/GenBank/DDBJ whole genome shotgun (WGS) entry which is preliminary data.</text>
</comment>
<dbReference type="AlphaFoldDB" id="C4GG16"/>
<dbReference type="HOGENOM" id="CLU_020884_0_2_4"/>
<dbReference type="Gene3D" id="3.60.15.10">
    <property type="entry name" value="Ribonuclease Z/Hydroxyacylglutathione hydrolase-like"/>
    <property type="match status" value="1"/>
</dbReference>
<accession>C4GG16</accession>
<dbReference type="Proteomes" id="UP000003009">
    <property type="component" value="Unassembled WGS sequence"/>
</dbReference>
<dbReference type="RefSeq" id="WP_003795055.1">
    <property type="nucleotide sequence ID" value="NZ_GG665871.1"/>
</dbReference>
<protein>
    <recommendedName>
        <fullName evidence="1">Metallo-beta-lactamase domain-containing protein</fullName>
    </recommendedName>
</protein>
<dbReference type="SUPFAM" id="SSF56281">
    <property type="entry name" value="Metallo-hydrolase/oxidoreductase"/>
    <property type="match status" value="1"/>
</dbReference>
<evidence type="ECO:0000313" key="3">
    <source>
        <dbReference type="Proteomes" id="UP000003009"/>
    </source>
</evidence>
<dbReference type="Pfam" id="PF12706">
    <property type="entry name" value="Lactamase_B_2"/>
    <property type="match status" value="1"/>
</dbReference>
<dbReference type="GeneID" id="84906652"/>
<keyword evidence="3" id="KW-1185">Reference proteome</keyword>
<name>C4GG16_9NEIS</name>
<proteinExistence type="predicted"/>